<proteinExistence type="predicted"/>
<evidence type="ECO:0000313" key="2">
    <source>
        <dbReference type="EMBL" id="DAE33223.1"/>
    </source>
</evidence>
<evidence type="ECO:0000256" key="1">
    <source>
        <dbReference type="SAM" id="Phobius"/>
    </source>
</evidence>
<keyword evidence="1" id="KW-0812">Transmembrane</keyword>
<protein>
    <submittedName>
        <fullName evidence="2">Uncharacterized protein</fullName>
    </submittedName>
</protein>
<keyword evidence="1" id="KW-1133">Transmembrane helix</keyword>
<sequence>MGIFFITSTKVLQPIYILLSLVCFIISAKQYENKKGAK</sequence>
<reference evidence="2" key="1">
    <citation type="journal article" date="2021" name="Proc. Natl. Acad. Sci. U.S.A.">
        <title>A Catalog of Tens of Thousands of Viruses from Human Metagenomes Reveals Hidden Associations with Chronic Diseases.</title>
        <authorList>
            <person name="Tisza M.J."/>
            <person name="Buck C.B."/>
        </authorList>
    </citation>
    <scope>NUCLEOTIDE SEQUENCE</scope>
    <source>
        <strain evidence="2">Ctrcb4</strain>
    </source>
</reference>
<dbReference type="EMBL" id="BK059132">
    <property type="protein sequence ID" value="DAE33223.1"/>
    <property type="molecule type" value="Genomic_DNA"/>
</dbReference>
<accession>A0A8S5RPG2</accession>
<organism evidence="2">
    <name type="scientific">virus sp. ctrcb4</name>
    <dbReference type="NCBI Taxonomy" id="2825824"/>
    <lineage>
        <taxon>Viruses</taxon>
    </lineage>
</organism>
<feature type="transmembrane region" description="Helical" evidence="1">
    <location>
        <begin position="12"/>
        <end position="28"/>
    </location>
</feature>
<name>A0A8S5RPG2_9VIRU</name>
<keyword evidence="1" id="KW-0472">Membrane</keyword>